<dbReference type="InterPro" id="IPR002347">
    <property type="entry name" value="SDR_fam"/>
</dbReference>
<protein>
    <submittedName>
        <fullName evidence="3">SDR family oxidoreductase</fullName>
    </submittedName>
</protein>
<keyword evidence="4" id="KW-1185">Reference proteome</keyword>
<evidence type="ECO:0000256" key="2">
    <source>
        <dbReference type="ARBA" id="ARBA00023002"/>
    </source>
</evidence>
<dbReference type="NCBIfam" id="NF005559">
    <property type="entry name" value="PRK07231.1"/>
    <property type="match status" value="1"/>
</dbReference>
<evidence type="ECO:0000313" key="3">
    <source>
        <dbReference type="EMBL" id="MFD1525154.1"/>
    </source>
</evidence>
<dbReference type="Gene3D" id="3.40.50.720">
    <property type="entry name" value="NAD(P)-binding Rossmann-like Domain"/>
    <property type="match status" value="1"/>
</dbReference>
<dbReference type="PRINTS" id="PR00080">
    <property type="entry name" value="SDRFAMILY"/>
</dbReference>
<dbReference type="GO" id="GO:0016491">
    <property type="term" value="F:oxidoreductase activity"/>
    <property type="evidence" value="ECO:0007669"/>
    <property type="project" value="UniProtKB-KW"/>
</dbReference>
<dbReference type="EMBL" id="JBHUDH010000017">
    <property type="protein sequence ID" value="MFD1525154.1"/>
    <property type="molecule type" value="Genomic_DNA"/>
</dbReference>
<dbReference type="CDD" id="cd05233">
    <property type="entry name" value="SDR_c"/>
    <property type="match status" value="1"/>
</dbReference>
<proteinExistence type="inferred from homology"/>
<dbReference type="Pfam" id="PF13561">
    <property type="entry name" value="adh_short_C2"/>
    <property type="match status" value="1"/>
</dbReference>
<dbReference type="InterPro" id="IPR036291">
    <property type="entry name" value="NAD(P)-bd_dom_sf"/>
</dbReference>
<dbReference type="PANTHER" id="PTHR42760">
    <property type="entry name" value="SHORT-CHAIN DEHYDROGENASES/REDUCTASES FAMILY MEMBER"/>
    <property type="match status" value="1"/>
</dbReference>
<comment type="caution">
    <text evidence="3">The sequence shown here is derived from an EMBL/GenBank/DDBJ whole genome shotgun (WGS) entry which is preliminary data.</text>
</comment>
<dbReference type="FunFam" id="3.40.50.720:FF:000084">
    <property type="entry name" value="Short-chain dehydrogenase reductase"/>
    <property type="match status" value="1"/>
</dbReference>
<sequence length="262" mass="26932">MTKLLTGQTAVVTGAASGIGRAIALAFAGEGADVVVADLDAEPREGGQPTAERIRDDTDADATFVECDVSDPDAVEGAMDAAEAFGGVDVLVNNAGVVRVESLLSVTEAEYDQVMDVNVKGTFFGAQRAARRMAEGDGGCIINISSIAGLEGAGDYVTYSTSKGAVRLMTYALADALGDENVRVNAIHPGPVDTGLMREDLGTDPDGENPFLAGVPRGRMGEPEDVADAAVFLASDRADFVNGSSLVVDGGMVNTRGQLLSE</sequence>
<dbReference type="PANTHER" id="PTHR42760:SF133">
    <property type="entry name" value="3-OXOACYL-[ACYL-CARRIER-PROTEIN] REDUCTASE"/>
    <property type="match status" value="1"/>
</dbReference>
<name>A0ABD6B311_9EURY</name>
<reference evidence="3 4" key="1">
    <citation type="journal article" date="2019" name="Int. J. Syst. Evol. Microbiol.">
        <title>The Global Catalogue of Microorganisms (GCM) 10K type strain sequencing project: providing services to taxonomists for standard genome sequencing and annotation.</title>
        <authorList>
            <consortium name="The Broad Institute Genomics Platform"/>
            <consortium name="The Broad Institute Genome Sequencing Center for Infectious Disease"/>
            <person name="Wu L."/>
            <person name="Ma J."/>
        </authorList>
    </citation>
    <scope>NUCLEOTIDE SEQUENCE [LARGE SCALE GENOMIC DNA]</scope>
    <source>
        <strain evidence="3 4">CGMCC 1.12285</strain>
    </source>
</reference>
<keyword evidence="2" id="KW-0560">Oxidoreductase</keyword>
<evidence type="ECO:0000313" key="4">
    <source>
        <dbReference type="Proteomes" id="UP001597111"/>
    </source>
</evidence>
<gene>
    <name evidence="3" type="ORF">ACFR9S_02385</name>
</gene>
<accession>A0ABD6B311</accession>
<organism evidence="3 4">
    <name type="scientific">Halolamina salina</name>
    <dbReference type="NCBI Taxonomy" id="1220023"/>
    <lineage>
        <taxon>Archaea</taxon>
        <taxon>Methanobacteriati</taxon>
        <taxon>Methanobacteriota</taxon>
        <taxon>Stenosarchaea group</taxon>
        <taxon>Halobacteria</taxon>
        <taxon>Halobacteriales</taxon>
        <taxon>Haloferacaceae</taxon>
    </lineage>
</organism>
<dbReference type="AlphaFoldDB" id="A0ABD6B311"/>
<evidence type="ECO:0000256" key="1">
    <source>
        <dbReference type="ARBA" id="ARBA00006484"/>
    </source>
</evidence>
<dbReference type="InterPro" id="IPR020904">
    <property type="entry name" value="Sc_DH/Rdtase_CS"/>
</dbReference>
<comment type="similarity">
    <text evidence="1">Belongs to the short-chain dehydrogenases/reductases (SDR) family.</text>
</comment>
<dbReference type="PROSITE" id="PS00061">
    <property type="entry name" value="ADH_SHORT"/>
    <property type="match status" value="1"/>
</dbReference>
<dbReference type="SUPFAM" id="SSF51735">
    <property type="entry name" value="NAD(P)-binding Rossmann-fold domains"/>
    <property type="match status" value="1"/>
</dbReference>
<dbReference type="RefSeq" id="WP_379817987.1">
    <property type="nucleotide sequence ID" value="NZ_JBHUDH010000017.1"/>
</dbReference>
<dbReference type="Proteomes" id="UP001597111">
    <property type="component" value="Unassembled WGS sequence"/>
</dbReference>
<dbReference type="PRINTS" id="PR00081">
    <property type="entry name" value="GDHRDH"/>
</dbReference>